<feature type="domain" description="VWFA" evidence="2">
    <location>
        <begin position="375"/>
        <end position="525"/>
    </location>
</feature>
<dbReference type="Gene3D" id="3.40.50.410">
    <property type="entry name" value="von Willebrand factor, type A domain"/>
    <property type="match status" value="2"/>
</dbReference>
<keyword evidence="1" id="KW-0472">Membrane</keyword>
<evidence type="ECO:0000256" key="1">
    <source>
        <dbReference type="SAM" id="Phobius"/>
    </source>
</evidence>
<dbReference type="InterPro" id="IPR028087">
    <property type="entry name" value="Tad_N"/>
</dbReference>
<evidence type="ECO:0000313" key="4">
    <source>
        <dbReference type="Proteomes" id="UP001228905"/>
    </source>
</evidence>
<proteinExistence type="predicted"/>
<dbReference type="RefSeq" id="WP_307352594.1">
    <property type="nucleotide sequence ID" value="NZ_JAUSVS010000012.1"/>
</dbReference>
<organism evidence="3 4">
    <name type="scientific">Caulobacter ginsengisoli</name>
    <dbReference type="NCBI Taxonomy" id="400775"/>
    <lineage>
        <taxon>Bacteria</taxon>
        <taxon>Pseudomonadati</taxon>
        <taxon>Pseudomonadota</taxon>
        <taxon>Alphaproteobacteria</taxon>
        <taxon>Caulobacterales</taxon>
        <taxon>Caulobacteraceae</taxon>
        <taxon>Caulobacter</taxon>
    </lineage>
</organism>
<feature type="transmembrane region" description="Helical" evidence="1">
    <location>
        <begin position="21"/>
        <end position="43"/>
    </location>
</feature>
<evidence type="ECO:0000313" key="3">
    <source>
        <dbReference type="EMBL" id="MDQ0466490.1"/>
    </source>
</evidence>
<gene>
    <name evidence="3" type="ORF">QO010_004285</name>
</gene>
<keyword evidence="1" id="KW-0812">Transmembrane</keyword>
<keyword evidence="1" id="KW-1133">Transmembrane helix</keyword>
<evidence type="ECO:0000259" key="2">
    <source>
        <dbReference type="PROSITE" id="PS50234"/>
    </source>
</evidence>
<keyword evidence="4" id="KW-1185">Reference proteome</keyword>
<comment type="caution">
    <text evidence="3">The sequence shown here is derived from an EMBL/GenBank/DDBJ whole genome shotgun (WGS) entry which is preliminary data.</text>
</comment>
<dbReference type="Pfam" id="PF13400">
    <property type="entry name" value="Tad"/>
    <property type="match status" value="1"/>
</dbReference>
<name>A0ABU0IWX9_9CAUL</name>
<sequence>MLQPIAQLGMRIVRSFRRDRRGAVAIQFAILAVPLAVLSFGLVDINRASVAKRELQDALDAATLMAARSSATNNTGLQTVGSAALVAQLGTMSDATLTSSSFVLGGTGNTTVISTAKVKVTPIIANLWLQGDMTVGAASQVVRSQNKLEVVLALDNTGSMAFTLGSSTKISALKTAATGLVSTLQAAASRSSLTDPIKIGVVPFSMSVNVGSTYQNEVWITGTQPNEYGEDIFNTPTNRFAMLTQMGATWAGCVESRPAPYDIQDTAPTPSIGGTMFVPYFAPDEPDDNKISYTRWGHTYYYDFDNNYISNDNTSSTVWKTRQGNTTKYSTSISSTARGTGDFGPNRECGLTPLLRLTSNFSTVTNKLNSMVSVGNTNVAMGLMWGWHVLSPNAPFADGVAYGTPKVTKVIILLTDGDNTNDEVSNPENSIYTGVGYIWQKRLLASGSTSTYLDETSSDTQRRDAIDDREAKLCANIKAKGIIIYSIGVGVSTHSKSILQTCASYSDYYYDVTDASQLDTVFDNIAGAIASLRISK</sequence>
<dbReference type="EMBL" id="JAUSVS010000012">
    <property type="protein sequence ID" value="MDQ0466490.1"/>
    <property type="molecule type" value="Genomic_DNA"/>
</dbReference>
<dbReference type="InterPro" id="IPR036465">
    <property type="entry name" value="vWFA_dom_sf"/>
</dbReference>
<dbReference type="SUPFAM" id="SSF53300">
    <property type="entry name" value="vWA-like"/>
    <property type="match status" value="1"/>
</dbReference>
<dbReference type="PROSITE" id="PS50234">
    <property type="entry name" value="VWFA"/>
    <property type="match status" value="1"/>
</dbReference>
<protein>
    <submittedName>
        <fullName evidence="3">Flp pilus assembly protein TadG</fullName>
    </submittedName>
</protein>
<accession>A0ABU0IWX9</accession>
<reference evidence="3 4" key="1">
    <citation type="submission" date="2023-07" db="EMBL/GenBank/DDBJ databases">
        <title>Genomic Encyclopedia of Type Strains, Phase IV (KMG-IV): sequencing the most valuable type-strain genomes for metagenomic binning, comparative biology and taxonomic classification.</title>
        <authorList>
            <person name="Goeker M."/>
        </authorList>
    </citation>
    <scope>NUCLEOTIDE SEQUENCE [LARGE SCALE GENOMIC DNA]</scope>
    <source>
        <strain evidence="3 4">DSM 18695</strain>
    </source>
</reference>
<dbReference type="Proteomes" id="UP001228905">
    <property type="component" value="Unassembled WGS sequence"/>
</dbReference>
<dbReference type="InterPro" id="IPR002035">
    <property type="entry name" value="VWF_A"/>
</dbReference>